<dbReference type="PANTHER" id="PTHR13192:SF3">
    <property type="entry name" value="COBALAMIN TRAFFICKING PROTEIN CBLD"/>
    <property type="match status" value="1"/>
</dbReference>
<dbReference type="Proteomes" id="UP000620559">
    <property type="component" value="Unassembled WGS sequence"/>
</dbReference>
<dbReference type="Pfam" id="PF10229">
    <property type="entry name" value="MMADHC"/>
    <property type="match status" value="1"/>
</dbReference>
<protein>
    <submittedName>
        <fullName evidence="1">Methylmalonic aciduria and homocystinuria type D protein</fullName>
    </submittedName>
</protein>
<sequence length="186" mass="21374">MNYPNIFSSKQDYKIDLVSQRGEEIQISIHPPSRYIFNNCERILPDWKNKSEMSVVIVLQQSRFALIESSPQIETEKQRLRARFMRFACDVAFDLRDQNHLTDLIDPRTGYPLLSHPGQIPHDDTAVVKALLKYPIICNQCRVLIHPKWGAAVYPSILISAAPQIIIIPTIQTIATLHGWEQVNNQ</sequence>
<dbReference type="PANTHER" id="PTHR13192">
    <property type="entry name" value="MY011 PROTEIN"/>
    <property type="match status" value="1"/>
</dbReference>
<dbReference type="EMBL" id="JADEWL010000099">
    <property type="protein sequence ID" value="MBE9215423.1"/>
    <property type="molecule type" value="Genomic_DNA"/>
</dbReference>
<name>A0A8J7FF95_9CYAN</name>
<keyword evidence="2" id="KW-1185">Reference proteome</keyword>
<dbReference type="AlphaFoldDB" id="A0A8J7FF95"/>
<proteinExistence type="predicted"/>
<organism evidence="1 2">
    <name type="scientific">Plectonema cf. radiosum LEGE 06105</name>
    <dbReference type="NCBI Taxonomy" id="945769"/>
    <lineage>
        <taxon>Bacteria</taxon>
        <taxon>Bacillati</taxon>
        <taxon>Cyanobacteriota</taxon>
        <taxon>Cyanophyceae</taxon>
        <taxon>Oscillatoriophycideae</taxon>
        <taxon>Oscillatoriales</taxon>
        <taxon>Microcoleaceae</taxon>
        <taxon>Plectonema</taxon>
    </lineage>
</organism>
<evidence type="ECO:0000313" key="2">
    <source>
        <dbReference type="Proteomes" id="UP000620559"/>
    </source>
</evidence>
<dbReference type="RefSeq" id="WP_193923495.1">
    <property type="nucleotide sequence ID" value="NZ_JADEWL010000099.1"/>
</dbReference>
<accession>A0A8J7FF95</accession>
<dbReference type="InterPro" id="IPR019362">
    <property type="entry name" value="MMADHC"/>
</dbReference>
<gene>
    <name evidence="1" type="ORF">IQ247_22620</name>
</gene>
<evidence type="ECO:0000313" key="1">
    <source>
        <dbReference type="EMBL" id="MBE9215423.1"/>
    </source>
</evidence>
<reference evidence="1" key="1">
    <citation type="submission" date="2020-10" db="EMBL/GenBank/DDBJ databases">
        <authorList>
            <person name="Castelo-Branco R."/>
            <person name="Eusebio N."/>
            <person name="Adriana R."/>
            <person name="Vieira A."/>
            <person name="Brugerolle De Fraissinette N."/>
            <person name="Rezende De Castro R."/>
            <person name="Schneider M.P."/>
            <person name="Vasconcelos V."/>
            <person name="Leao P.N."/>
        </authorList>
    </citation>
    <scope>NUCLEOTIDE SEQUENCE</scope>
    <source>
        <strain evidence="1">LEGE 06105</strain>
    </source>
</reference>
<comment type="caution">
    <text evidence="1">The sequence shown here is derived from an EMBL/GenBank/DDBJ whole genome shotgun (WGS) entry which is preliminary data.</text>
</comment>
<dbReference type="GO" id="GO:0009235">
    <property type="term" value="P:cobalamin metabolic process"/>
    <property type="evidence" value="ECO:0007669"/>
    <property type="project" value="InterPro"/>
</dbReference>